<dbReference type="VEuPathDB" id="FungiDB:SPRG_16290"/>
<name>A0A067BNH9_SAPPC</name>
<feature type="domain" description="Amino acid permease/ SLC12A" evidence="7">
    <location>
        <begin position="37"/>
        <end position="405"/>
    </location>
</feature>
<keyword evidence="2 6" id="KW-0812">Transmembrane</keyword>
<dbReference type="GeneID" id="24137928"/>
<feature type="compositionally biased region" description="Low complexity" evidence="5">
    <location>
        <begin position="481"/>
        <end position="491"/>
    </location>
</feature>
<dbReference type="GO" id="GO:0016020">
    <property type="term" value="C:membrane"/>
    <property type="evidence" value="ECO:0007669"/>
    <property type="project" value="UniProtKB-SubCell"/>
</dbReference>
<feature type="transmembrane region" description="Helical" evidence="6">
    <location>
        <begin position="267"/>
        <end position="290"/>
    </location>
</feature>
<dbReference type="EMBL" id="KK583459">
    <property type="protein sequence ID" value="KDO18300.1"/>
    <property type="molecule type" value="Genomic_DNA"/>
</dbReference>
<proteinExistence type="predicted"/>
<feature type="transmembrane region" description="Helical" evidence="6">
    <location>
        <begin position="226"/>
        <end position="247"/>
    </location>
</feature>
<evidence type="ECO:0000256" key="2">
    <source>
        <dbReference type="ARBA" id="ARBA00022692"/>
    </source>
</evidence>
<feature type="transmembrane region" description="Helical" evidence="6">
    <location>
        <begin position="415"/>
        <end position="433"/>
    </location>
</feature>
<feature type="transmembrane region" description="Helical" evidence="6">
    <location>
        <begin position="97"/>
        <end position="118"/>
    </location>
</feature>
<accession>A0A067BNH9</accession>
<evidence type="ECO:0000256" key="6">
    <source>
        <dbReference type="SAM" id="Phobius"/>
    </source>
</evidence>
<evidence type="ECO:0000313" key="8">
    <source>
        <dbReference type="EMBL" id="KDO18300.1"/>
    </source>
</evidence>
<keyword evidence="3 6" id="KW-1133">Transmembrane helix</keyword>
<dbReference type="AlphaFoldDB" id="A0A067BNH9"/>
<dbReference type="Pfam" id="PF00324">
    <property type="entry name" value="AA_permease"/>
    <property type="match status" value="1"/>
</dbReference>
<dbReference type="PANTHER" id="PTHR42770:SF7">
    <property type="entry name" value="MEMBRANE PROTEIN"/>
    <property type="match status" value="1"/>
</dbReference>
<dbReference type="RefSeq" id="XP_012210989.1">
    <property type="nucleotide sequence ID" value="XM_012355599.1"/>
</dbReference>
<dbReference type="KEGG" id="spar:SPRG_16290"/>
<dbReference type="Gene3D" id="1.20.1740.10">
    <property type="entry name" value="Amino acid/polyamine transporter I"/>
    <property type="match status" value="1"/>
</dbReference>
<keyword evidence="9" id="KW-1185">Reference proteome</keyword>
<protein>
    <recommendedName>
        <fullName evidence="7">Amino acid permease/ SLC12A domain-containing protein</fullName>
    </recommendedName>
</protein>
<feature type="transmembrane region" description="Helical" evidence="6">
    <location>
        <begin position="67"/>
        <end position="85"/>
    </location>
</feature>
<feature type="transmembrane region" description="Helical" evidence="6">
    <location>
        <begin position="12"/>
        <end position="31"/>
    </location>
</feature>
<dbReference type="OMA" id="HGAKYSP"/>
<feature type="transmembrane region" description="Helical" evidence="6">
    <location>
        <begin position="125"/>
        <end position="146"/>
    </location>
</feature>
<keyword evidence="4 6" id="KW-0472">Membrane</keyword>
<evidence type="ECO:0000256" key="5">
    <source>
        <dbReference type="SAM" id="MobiDB-lite"/>
    </source>
</evidence>
<evidence type="ECO:0000259" key="7">
    <source>
        <dbReference type="Pfam" id="PF00324"/>
    </source>
</evidence>
<organism evidence="8 9">
    <name type="scientific">Saprolegnia parasitica (strain CBS 223.65)</name>
    <dbReference type="NCBI Taxonomy" id="695850"/>
    <lineage>
        <taxon>Eukaryota</taxon>
        <taxon>Sar</taxon>
        <taxon>Stramenopiles</taxon>
        <taxon>Oomycota</taxon>
        <taxon>Saprolegniomycetes</taxon>
        <taxon>Saprolegniales</taxon>
        <taxon>Saprolegniaceae</taxon>
        <taxon>Saprolegnia</taxon>
    </lineage>
</organism>
<dbReference type="OrthoDB" id="74099at2759"/>
<evidence type="ECO:0000313" key="9">
    <source>
        <dbReference type="Proteomes" id="UP000030745"/>
    </source>
</evidence>
<dbReference type="InterPro" id="IPR004841">
    <property type="entry name" value="AA-permease/SLC12A_dom"/>
</dbReference>
<feature type="transmembrane region" description="Helical" evidence="6">
    <location>
        <begin position="349"/>
        <end position="371"/>
    </location>
</feature>
<dbReference type="InterPro" id="IPR050367">
    <property type="entry name" value="APC_superfamily"/>
</dbReference>
<sequence>MAPSTPRYDASTVDIWALGITIVVGGQYFSWNTGLVAGFYSYLGATLLMGVAYCCMVSCLAEISSALPFAGGAYGIARCSLGFYLGFMMGCCETLEYIAYVASSVLMLGKMVTTMIPAMEPMQPVLWLLIYAAALSVHLVGGKLFWRVNRMLAVVSLVIIAVYVVGCFSLHTTDLTAFSDERHGFDTRQVLHVLPTTAWFFVGIESLNLASDDATLPRRVIPRGQLACMATLLLSGILVLVASSYVSHGNTTLQDDTIPFNNGFIKMFSISASAATLLSLPATFATIFGFMYSYGKLTIAIAGSQLLPPLFLHTWFPHRVHGPALLLTSSVGYSVCLITYFVPSIGDSLFSVCICSAFCAYIAQCIGFIYLRLSFAHLERQYTSPLGIYGAVVPLCVWLLNLVSIVGFQNDGQRAVLAFLGMWVVFTIYYFAYAKARQTFSDDERKILFVAHIAIFNKARASNKNQRKKKSNKPSIVNKRSTTTTKSTKTTVEMGSSKSGDVTPITPELQRKSSAIPPSTRRKSSTVTVMIVPVGSSTKGQVREIDGR</sequence>
<comment type="subcellular location">
    <subcellularLocation>
        <location evidence="1">Membrane</location>
        <topology evidence="1">Multi-pass membrane protein</topology>
    </subcellularLocation>
</comment>
<dbReference type="STRING" id="695850.A0A067BNH9"/>
<feature type="transmembrane region" description="Helical" evidence="6">
    <location>
        <begin position="37"/>
        <end position="60"/>
    </location>
</feature>
<feature type="transmembrane region" description="Helical" evidence="6">
    <location>
        <begin position="152"/>
        <end position="172"/>
    </location>
</feature>
<evidence type="ECO:0000256" key="3">
    <source>
        <dbReference type="ARBA" id="ARBA00022989"/>
    </source>
</evidence>
<evidence type="ECO:0000256" key="1">
    <source>
        <dbReference type="ARBA" id="ARBA00004141"/>
    </source>
</evidence>
<dbReference type="PANTHER" id="PTHR42770">
    <property type="entry name" value="AMINO ACID TRANSPORTER-RELATED"/>
    <property type="match status" value="1"/>
</dbReference>
<reference evidence="8 9" key="1">
    <citation type="journal article" date="2013" name="PLoS Genet.">
        <title>Distinctive expansion of potential virulence genes in the genome of the oomycete fish pathogen Saprolegnia parasitica.</title>
        <authorList>
            <person name="Jiang R.H."/>
            <person name="de Bruijn I."/>
            <person name="Haas B.J."/>
            <person name="Belmonte R."/>
            <person name="Lobach L."/>
            <person name="Christie J."/>
            <person name="van den Ackerveken G."/>
            <person name="Bottin A."/>
            <person name="Bulone V."/>
            <person name="Diaz-Moreno S.M."/>
            <person name="Dumas B."/>
            <person name="Fan L."/>
            <person name="Gaulin E."/>
            <person name="Govers F."/>
            <person name="Grenville-Briggs L.J."/>
            <person name="Horner N.R."/>
            <person name="Levin J.Z."/>
            <person name="Mammella M."/>
            <person name="Meijer H.J."/>
            <person name="Morris P."/>
            <person name="Nusbaum C."/>
            <person name="Oome S."/>
            <person name="Phillips A.J."/>
            <person name="van Rooyen D."/>
            <person name="Rzeszutek E."/>
            <person name="Saraiva M."/>
            <person name="Secombes C.J."/>
            <person name="Seidl M.F."/>
            <person name="Snel B."/>
            <person name="Stassen J.H."/>
            <person name="Sykes S."/>
            <person name="Tripathy S."/>
            <person name="van den Berg H."/>
            <person name="Vega-Arreguin J.C."/>
            <person name="Wawra S."/>
            <person name="Young S.K."/>
            <person name="Zeng Q."/>
            <person name="Dieguez-Uribeondo J."/>
            <person name="Russ C."/>
            <person name="Tyler B.M."/>
            <person name="van West P."/>
        </authorList>
    </citation>
    <scope>NUCLEOTIDE SEQUENCE [LARGE SCALE GENOMIC DNA]</scope>
    <source>
        <strain evidence="8 9">CBS 223.65</strain>
    </source>
</reference>
<dbReference type="Proteomes" id="UP000030745">
    <property type="component" value="Unassembled WGS sequence"/>
</dbReference>
<feature type="region of interest" description="Disordered" evidence="5">
    <location>
        <begin position="462"/>
        <end position="526"/>
    </location>
</feature>
<gene>
    <name evidence="8" type="ORF">SPRG_16290</name>
</gene>
<feature type="transmembrane region" description="Helical" evidence="6">
    <location>
        <begin position="386"/>
        <end position="408"/>
    </location>
</feature>
<evidence type="ECO:0000256" key="4">
    <source>
        <dbReference type="ARBA" id="ARBA00023136"/>
    </source>
</evidence>
<feature type="transmembrane region" description="Helical" evidence="6">
    <location>
        <begin position="322"/>
        <end position="342"/>
    </location>
</feature>
<dbReference type="GO" id="GO:0055085">
    <property type="term" value="P:transmembrane transport"/>
    <property type="evidence" value="ECO:0007669"/>
    <property type="project" value="InterPro"/>
</dbReference>
<feature type="transmembrane region" description="Helical" evidence="6">
    <location>
        <begin position="297"/>
        <end position="316"/>
    </location>
</feature>